<feature type="repeat" description="PPR" evidence="2">
    <location>
        <begin position="499"/>
        <end position="533"/>
    </location>
</feature>
<dbReference type="PROSITE" id="PS51375">
    <property type="entry name" value="PPR"/>
    <property type="match status" value="6"/>
</dbReference>
<dbReference type="Pfam" id="PF20431">
    <property type="entry name" value="E_motif"/>
    <property type="match status" value="1"/>
</dbReference>
<dbReference type="Pfam" id="PF13041">
    <property type="entry name" value="PPR_2"/>
    <property type="match status" value="4"/>
</dbReference>
<dbReference type="InterPro" id="IPR046960">
    <property type="entry name" value="PPR_At4g14850-like_plant"/>
</dbReference>
<proteinExistence type="predicted"/>
<keyword evidence="1" id="KW-0677">Repeat</keyword>
<dbReference type="OrthoDB" id="185373at2759"/>
<dbReference type="AlphaFoldDB" id="A0A2U1MK49"/>
<sequence length="682" mass="75373">MNGTKNALLNIGRLFTRTTIVTTPTQVESLLYTYAANKSLTDITKLHAHIIISGLLVPWESRYIPALLASGYALSSHVPYACRMFDGLYHKTKRAYNSMIKLYTERGLSYNALEIFVEMFKLGSAKPDRLTYPFVVKCCAELSMSQFGLSVHGLIISSGVDSNTFVGNSLLAMYLSFSENDGARRVFDGMPEKCVVSWNTLISGYFRNGCANESLRVFKEMVNEGVEIDNATVVSVLPACALLKNLEVGREVHDLVKDKGLDQNLFVRNALVDMYVKCGQMDEARVIFDETSQRDVVTWTSMINGYIVNGDTKRAISLCPLMLLEGVKPNALTLASLLSACADLKYLKQGKSFHGWAMKNNLDSDVNVETGLVDMYAKCAVVTYSFRVFNKTSKTRTAPWNAVLSGCIENGLGKEAIILFKDMRLESVAPNEATLKCLLPAYAITTDLRQVTSFHGYLIKSGFLSKSDLATGLVDIYSKCGALEQAYMTFNAVPLKERDIISWSVIISGYGKHGDGETALSLFNQMVQSGVEPNEVTFTSVLHACSHSGLVDEGLSLFRFMLKDQKVNPRPNHYTCIIDLLGRAGRLDEAYKLITTMPTTPNHTVWGALLAACVVHENVELGEVAAKWLFELEPENTGNYVLMGNIYAAAGRWEEAENVRNMIDQIGLRKSPANSFIGIGHE</sequence>
<dbReference type="Proteomes" id="UP000245207">
    <property type="component" value="Unassembled WGS sequence"/>
</dbReference>
<dbReference type="FunFam" id="1.25.40.10:FF:000090">
    <property type="entry name" value="Pentatricopeptide repeat-containing protein, chloroplastic"/>
    <property type="match status" value="1"/>
</dbReference>
<protein>
    <recommendedName>
        <fullName evidence="5">Pentatricopeptide repeat-containing protein</fullName>
    </recommendedName>
</protein>
<dbReference type="GO" id="GO:0009451">
    <property type="term" value="P:RNA modification"/>
    <property type="evidence" value="ECO:0007669"/>
    <property type="project" value="InterPro"/>
</dbReference>
<name>A0A2U1MK49_ARTAN</name>
<organism evidence="3 4">
    <name type="scientific">Artemisia annua</name>
    <name type="common">Sweet wormwood</name>
    <dbReference type="NCBI Taxonomy" id="35608"/>
    <lineage>
        <taxon>Eukaryota</taxon>
        <taxon>Viridiplantae</taxon>
        <taxon>Streptophyta</taxon>
        <taxon>Embryophyta</taxon>
        <taxon>Tracheophyta</taxon>
        <taxon>Spermatophyta</taxon>
        <taxon>Magnoliopsida</taxon>
        <taxon>eudicotyledons</taxon>
        <taxon>Gunneridae</taxon>
        <taxon>Pentapetalae</taxon>
        <taxon>asterids</taxon>
        <taxon>campanulids</taxon>
        <taxon>Asterales</taxon>
        <taxon>Asteraceae</taxon>
        <taxon>Asteroideae</taxon>
        <taxon>Anthemideae</taxon>
        <taxon>Artemisiinae</taxon>
        <taxon>Artemisia</taxon>
    </lineage>
</organism>
<dbReference type="FunFam" id="1.25.40.10:FF:000436">
    <property type="entry name" value="Pentatricopeptide repeat-containing protein At5g39350 family"/>
    <property type="match status" value="1"/>
</dbReference>
<dbReference type="InterPro" id="IPR046848">
    <property type="entry name" value="E_motif"/>
</dbReference>
<reference evidence="3 4" key="1">
    <citation type="journal article" date="2018" name="Mol. Plant">
        <title>The genome of Artemisia annua provides insight into the evolution of Asteraceae family and artemisinin biosynthesis.</title>
        <authorList>
            <person name="Shen Q."/>
            <person name="Zhang L."/>
            <person name="Liao Z."/>
            <person name="Wang S."/>
            <person name="Yan T."/>
            <person name="Shi P."/>
            <person name="Liu M."/>
            <person name="Fu X."/>
            <person name="Pan Q."/>
            <person name="Wang Y."/>
            <person name="Lv Z."/>
            <person name="Lu X."/>
            <person name="Zhang F."/>
            <person name="Jiang W."/>
            <person name="Ma Y."/>
            <person name="Chen M."/>
            <person name="Hao X."/>
            <person name="Li L."/>
            <person name="Tang Y."/>
            <person name="Lv G."/>
            <person name="Zhou Y."/>
            <person name="Sun X."/>
            <person name="Brodelius P.E."/>
            <person name="Rose J.K.C."/>
            <person name="Tang K."/>
        </authorList>
    </citation>
    <scope>NUCLEOTIDE SEQUENCE [LARGE SCALE GENOMIC DNA]</scope>
    <source>
        <strain evidence="4">cv. Huhao1</strain>
        <tissue evidence="3">Leaf</tissue>
    </source>
</reference>
<comment type="caution">
    <text evidence="3">The sequence shown here is derived from an EMBL/GenBank/DDBJ whole genome shotgun (WGS) entry which is preliminary data.</text>
</comment>
<evidence type="ECO:0008006" key="5">
    <source>
        <dbReference type="Google" id="ProtNLM"/>
    </source>
</evidence>
<feature type="repeat" description="PPR" evidence="2">
    <location>
        <begin position="534"/>
        <end position="569"/>
    </location>
</feature>
<dbReference type="InterPro" id="IPR002885">
    <property type="entry name" value="PPR_rpt"/>
</dbReference>
<gene>
    <name evidence="3" type="ORF">CTI12_AA371490</name>
</gene>
<dbReference type="NCBIfam" id="TIGR00756">
    <property type="entry name" value="PPR"/>
    <property type="match status" value="4"/>
</dbReference>
<accession>A0A2U1MK49</accession>
<dbReference type="FunFam" id="1.25.40.10:FF:000031">
    <property type="entry name" value="Pentatricopeptide repeat-containing protein mitochondrial"/>
    <property type="match status" value="1"/>
</dbReference>
<evidence type="ECO:0000256" key="1">
    <source>
        <dbReference type="ARBA" id="ARBA00022737"/>
    </source>
</evidence>
<feature type="repeat" description="PPR" evidence="2">
    <location>
        <begin position="295"/>
        <end position="329"/>
    </location>
</feature>
<dbReference type="FunFam" id="1.25.40.10:FF:000344">
    <property type="entry name" value="Pentatricopeptide repeat-containing protein"/>
    <property type="match status" value="1"/>
</dbReference>
<keyword evidence="4" id="KW-1185">Reference proteome</keyword>
<feature type="repeat" description="PPR" evidence="2">
    <location>
        <begin position="92"/>
        <end position="126"/>
    </location>
</feature>
<dbReference type="Pfam" id="PF01535">
    <property type="entry name" value="PPR"/>
    <property type="match status" value="3"/>
</dbReference>
<dbReference type="PANTHER" id="PTHR47926:SF493">
    <property type="entry name" value="PENTATRICOPEPTIDE REPEAT-CONTAINING PROTEIN"/>
    <property type="match status" value="1"/>
</dbReference>
<dbReference type="InterPro" id="IPR011990">
    <property type="entry name" value="TPR-like_helical_dom_sf"/>
</dbReference>
<evidence type="ECO:0000313" key="4">
    <source>
        <dbReference type="Proteomes" id="UP000245207"/>
    </source>
</evidence>
<dbReference type="EMBL" id="PKPP01005063">
    <property type="protein sequence ID" value="PWA61617.1"/>
    <property type="molecule type" value="Genomic_DNA"/>
</dbReference>
<evidence type="ECO:0000256" key="2">
    <source>
        <dbReference type="PROSITE-ProRule" id="PRU00708"/>
    </source>
</evidence>
<dbReference type="PANTHER" id="PTHR47926">
    <property type="entry name" value="PENTATRICOPEPTIDE REPEAT-CONTAINING PROTEIN"/>
    <property type="match status" value="1"/>
</dbReference>
<evidence type="ECO:0000313" key="3">
    <source>
        <dbReference type="EMBL" id="PWA61617.1"/>
    </source>
</evidence>
<dbReference type="Gene3D" id="1.25.40.10">
    <property type="entry name" value="Tetratricopeptide repeat domain"/>
    <property type="match status" value="4"/>
</dbReference>
<dbReference type="SUPFAM" id="SSF48452">
    <property type="entry name" value="TPR-like"/>
    <property type="match status" value="1"/>
</dbReference>
<dbReference type="STRING" id="35608.A0A2U1MK49"/>
<feature type="repeat" description="PPR" evidence="2">
    <location>
        <begin position="194"/>
        <end position="228"/>
    </location>
</feature>
<feature type="repeat" description="PPR" evidence="2">
    <location>
        <begin position="396"/>
        <end position="430"/>
    </location>
</feature>
<dbReference type="GO" id="GO:0003723">
    <property type="term" value="F:RNA binding"/>
    <property type="evidence" value="ECO:0007669"/>
    <property type="project" value="InterPro"/>
</dbReference>